<evidence type="ECO:0008006" key="4">
    <source>
        <dbReference type="Google" id="ProtNLM"/>
    </source>
</evidence>
<dbReference type="Proteomes" id="UP000019149">
    <property type="component" value="Unassembled WGS sequence"/>
</dbReference>
<sequence length="182" mass="20775">MEHTFEYTILVFSIELNSYIEVWVPVNPAFIADSKLSLGAHIFISHSIQQTDQSSLLSRKSWSATMALINCISPCSYIFICSFFILGRSEHLILYTKNIIMDGSKLCGLFFIYSFLRFVKNNKFLAYFKKEIEIESLLSATTNGPKSKAFEKKKLVNSSSNALAPNSSITMSLDTYKKPWWH</sequence>
<keyword evidence="1" id="KW-1133">Transmembrane helix</keyword>
<dbReference type="RefSeq" id="XP_024348745.1">
    <property type="nucleotide sequence ID" value="XM_024496809.1"/>
</dbReference>
<accession>W6UVT5</accession>
<dbReference type="KEGG" id="egl:EGR_07560"/>
<proteinExistence type="predicted"/>
<comment type="caution">
    <text evidence="2">The sequence shown here is derived from an EMBL/GenBank/DDBJ whole genome shotgun (WGS) entry which is preliminary data.</text>
</comment>
<feature type="transmembrane region" description="Helical" evidence="1">
    <location>
        <begin position="99"/>
        <end position="119"/>
    </location>
</feature>
<feature type="transmembrane region" description="Helical" evidence="1">
    <location>
        <begin position="67"/>
        <end position="87"/>
    </location>
</feature>
<evidence type="ECO:0000256" key="1">
    <source>
        <dbReference type="SAM" id="Phobius"/>
    </source>
</evidence>
<keyword evidence="3" id="KW-1185">Reference proteome</keyword>
<evidence type="ECO:0000313" key="2">
    <source>
        <dbReference type="EMBL" id="EUB57549.1"/>
    </source>
</evidence>
<protein>
    <recommendedName>
        <fullName evidence="4">Transmembrane protein</fullName>
    </recommendedName>
</protein>
<dbReference type="AlphaFoldDB" id="W6UVT5"/>
<gene>
    <name evidence="2" type="ORF">EGR_07560</name>
</gene>
<keyword evidence="1" id="KW-0472">Membrane</keyword>
<dbReference type="GeneID" id="36343275"/>
<dbReference type="CTD" id="36343275"/>
<reference evidence="2 3" key="1">
    <citation type="journal article" date="2013" name="Nat. Genet.">
        <title>The genome of the hydatid tapeworm Echinococcus granulosus.</title>
        <authorList>
            <person name="Zheng H."/>
            <person name="Zhang W."/>
            <person name="Zhang L."/>
            <person name="Zhang Z."/>
            <person name="Li J."/>
            <person name="Lu G."/>
            <person name="Zhu Y."/>
            <person name="Wang Y."/>
            <person name="Huang Y."/>
            <person name="Liu J."/>
            <person name="Kang H."/>
            <person name="Chen J."/>
            <person name="Wang L."/>
            <person name="Chen A."/>
            <person name="Yu S."/>
            <person name="Gao Z."/>
            <person name="Jin L."/>
            <person name="Gu W."/>
            <person name="Wang Z."/>
            <person name="Zhao L."/>
            <person name="Shi B."/>
            <person name="Wen H."/>
            <person name="Lin R."/>
            <person name="Jones M.K."/>
            <person name="Brejova B."/>
            <person name="Vinar T."/>
            <person name="Zhao G."/>
            <person name="McManus D.P."/>
            <person name="Chen Z."/>
            <person name="Zhou Y."/>
            <person name="Wang S."/>
        </authorList>
    </citation>
    <scope>NUCLEOTIDE SEQUENCE [LARGE SCALE GENOMIC DNA]</scope>
</reference>
<evidence type="ECO:0000313" key="3">
    <source>
        <dbReference type="Proteomes" id="UP000019149"/>
    </source>
</evidence>
<name>W6UVT5_ECHGR</name>
<organism evidence="2 3">
    <name type="scientific">Echinococcus granulosus</name>
    <name type="common">Hydatid tapeworm</name>
    <dbReference type="NCBI Taxonomy" id="6210"/>
    <lineage>
        <taxon>Eukaryota</taxon>
        <taxon>Metazoa</taxon>
        <taxon>Spiralia</taxon>
        <taxon>Lophotrochozoa</taxon>
        <taxon>Platyhelminthes</taxon>
        <taxon>Cestoda</taxon>
        <taxon>Eucestoda</taxon>
        <taxon>Cyclophyllidea</taxon>
        <taxon>Taeniidae</taxon>
        <taxon>Echinococcus</taxon>
        <taxon>Echinococcus granulosus group</taxon>
    </lineage>
</organism>
<keyword evidence="1" id="KW-0812">Transmembrane</keyword>
<dbReference type="EMBL" id="APAU02000081">
    <property type="protein sequence ID" value="EUB57549.1"/>
    <property type="molecule type" value="Genomic_DNA"/>
</dbReference>